<dbReference type="PRINTS" id="PR00190">
    <property type="entry name" value="ACTIN"/>
</dbReference>
<evidence type="ECO:0000256" key="5">
    <source>
        <dbReference type="ARBA" id="ARBA00023212"/>
    </source>
</evidence>
<evidence type="ECO:0000256" key="9">
    <source>
        <dbReference type="RuleBase" id="RU000487"/>
    </source>
</evidence>
<dbReference type="CDD" id="cd13397">
    <property type="entry name" value="ASKHA_NBD_actin_Arp-T1-3"/>
    <property type="match status" value="1"/>
</dbReference>
<dbReference type="Pfam" id="PF00022">
    <property type="entry name" value="Actin"/>
    <property type="match status" value="1"/>
</dbReference>
<evidence type="ECO:0000313" key="11">
    <source>
        <dbReference type="Proteomes" id="UP000192356"/>
    </source>
</evidence>
<evidence type="ECO:0000256" key="4">
    <source>
        <dbReference type="ARBA" id="ARBA00022840"/>
    </source>
</evidence>
<dbReference type="Gene3D" id="3.30.420.40">
    <property type="match status" value="2"/>
</dbReference>
<comment type="similarity">
    <text evidence="9">Belongs to the actin family.</text>
</comment>
<comment type="caution">
    <text evidence="10">The sequence shown here is derived from an EMBL/GenBank/DDBJ whole genome shotgun (WGS) entry which is preliminary data.</text>
</comment>
<keyword evidence="11" id="KW-1185">Reference proteome</keyword>
<evidence type="ECO:0000256" key="6">
    <source>
        <dbReference type="ARBA" id="ARBA00073387"/>
    </source>
</evidence>
<dbReference type="SUPFAM" id="SSF53067">
    <property type="entry name" value="Actin-like ATPase domain"/>
    <property type="match status" value="2"/>
</dbReference>
<sequence>MSEQENRAIVIDNGSGMVKAGFTGEDTPRVIFPSIVGKPKQKAVMVGMGQKDIYVGDEAQEKRGILELKHPISDGIVHDWDDMTKIWSHCFYNELRVDPKDSYVLCTEAPLNPSINRIKMCQTMFDEFEVGAWYVQIQAVLSLYASGRTTGCVLDSGDGVTHIVPVYEGYSLPKAIRRLNLAGRVITKNLETLLHEVGLDFVTSAESEIAREIKEKICYVAKNFNEESKKNDDVEYQLPDGSKFKIGSQRFRAPEVLFTPRLNDSEHEGIHQCLNGAIQNCPVDVKKDQYGAIVLSGGTTLLSGFPERLEDEIVKLAPSGTNVQIIAPSERKYTVWIGGSILSSLNTFNDLWITREEYRDHGAAIVHRKTFR</sequence>
<dbReference type="Proteomes" id="UP000192356">
    <property type="component" value="Unassembled WGS sequence"/>
</dbReference>
<dbReference type="PANTHER" id="PTHR11937">
    <property type="entry name" value="ACTIN"/>
    <property type="match status" value="1"/>
</dbReference>
<dbReference type="OrthoDB" id="5132116at2759"/>
<dbReference type="GO" id="GO:0005524">
    <property type="term" value="F:ATP binding"/>
    <property type="evidence" value="ECO:0007669"/>
    <property type="project" value="UniProtKB-KW"/>
</dbReference>
<evidence type="ECO:0000256" key="8">
    <source>
        <dbReference type="ARBA" id="ARBA00083222"/>
    </source>
</evidence>
<keyword evidence="4" id="KW-0067">ATP-binding</keyword>
<dbReference type="VEuPathDB" id="MicrosporidiaDB:HERIO_735"/>
<evidence type="ECO:0000313" key="10">
    <source>
        <dbReference type="EMBL" id="ORD97409.1"/>
    </source>
</evidence>
<evidence type="ECO:0000256" key="1">
    <source>
        <dbReference type="ARBA" id="ARBA00004245"/>
    </source>
</evidence>
<dbReference type="EMBL" id="LVKB01000024">
    <property type="protein sequence ID" value="ORD97409.1"/>
    <property type="molecule type" value="Genomic_DNA"/>
</dbReference>
<dbReference type="SMART" id="SM00268">
    <property type="entry name" value="ACTIN"/>
    <property type="match status" value="1"/>
</dbReference>
<dbReference type="PROSITE" id="PS00406">
    <property type="entry name" value="ACTINS_1"/>
    <property type="match status" value="1"/>
</dbReference>
<evidence type="ECO:0000256" key="7">
    <source>
        <dbReference type="ARBA" id="ARBA00076361"/>
    </source>
</evidence>
<dbReference type="AlphaFoldDB" id="A0A1X0QC85"/>
<gene>
    <name evidence="10" type="primary">ACT</name>
    <name evidence="10" type="ORF">HERIO_735</name>
</gene>
<reference evidence="10 11" key="1">
    <citation type="journal article" date="2017" name="Environ. Microbiol.">
        <title>Decay of the glycolytic pathway and adaptation to intranuclear parasitism within Enterocytozoonidae microsporidia.</title>
        <authorList>
            <person name="Wiredu Boakye D."/>
            <person name="Jaroenlak P."/>
            <person name="Prachumwat A."/>
            <person name="Williams T.A."/>
            <person name="Bateman K.S."/>
            <person name="Itsathitphaisarn O."/>
            <person name="Sritunyalucksana K."/>
            <person name="Paszkiewicz K.H."/>
            <person name="Moore K.A."/>
            <person name="Stentiford G.D."/>
            <person name="Williams B.A."/>
        </authorList>
    </citation>
    <scope>NUCLEOTIDE SEQUENCE [LARGE SCALE GENOMIC DNA]</scope>
    <source>
        <strain evidence="10 11">GB1</strain>
    </source>
</reference>
<dbReference type="FunFam" id="3.90.640.10:FF:000007">
    <property type="entry name" value="Actin like 7B"/>
    <property type="match status" value="1"/>
</dbReference>
<dbReference type="Gene3D" id="3.90.640.10">
    <property type="entry name" value="Actin, Chain A, domain 4"/>
    <property type="match status" value="1"/>
</dbReference>
<evidence type="ECO:0000256" key="2">
    <source>
        <dbReference type="ARBA" id="ARBA00022490"/>
    </source>
</evidence>
<organism evidence="10 11">
    <name type="scientific">Hepatospora eriocheir</name>
    <dbReference type="NCBI Taxonomy" id="1081669"/>
    <lineage>
        <taxon>Eukaryota</taxon>
        <taxon>Fungi</taxon>
        <taxon>Fungi incertae sedis</taxon>
        <taxon>Microsporidia</taxon>
        <taxon>Hepatosporidae</taxon>
        <taxon>Hepatospora</taxon>
    </lineage>
</organism>
<name>A0A1X0QC85_9MICR</name>
<dbReference type="InterPro" id="IPR043129">
    <property type="entry name" value="ATPase_NBD"/>
</dbReference>
<keyword evidence="2" id="KW-0963">Cytoplasm</keyword>
<comment type="subcellular location">
    <subcellularLocation>
        <location evidence="1">Cytoplasm</location>
        <location evidence="1">Cytoskeleton</location>
    </subcellularLocation>
</comment>
<proteinExistence type="inferred from homology"/>
<protein>
    <recommendedName>
        <fullName evidence="6">Centractin</fullName>
    </recommendedName>
    <alternativeName>
        <fullName evidence="7">Actin-like protein</fullName>
    </alternativeName>
    <alternativeName>
        <fullName evidence="8">Actin-related protein 1</fullName>
    </alternativeName>
</protein>
<dbReference type="FunFam" id="3.30.420.40:FF:000148">
    <property type="entry name" value="Actin, alpha skeletal muscle"/>
    <property type="match status" value="1"/>
</dbReference>
<keyword evidence="5" id="KW-0206">Cytoskeleton</keyword>
<evidence type="ECO:0000256" key="3">
    <source>
        <dbReference type="ARBA" id="ARBA00022741"/>
    </source>
</evidence>
<dbReference type="InterPro" id="IPR004000">
    <property type="entry name" value="Actin"/>
</dbReference>
<accession>A0A1X0QC85</accession>
<dbReference type="InterPro" id="IPR004001">
    <property type="entry name" value="Actin_CS"/>
</dbReference>
<dbReference type="GO" id="GO:0005869">
    <property type="term" value="C:dynactin complex"/>
    <property type="evidence" value="ECO:0007669"/>
    <property type="project" value="UniProtKB-ARBA"/>
</dbReference>
<keyword evidence="3" id="KW-0547">Nucleotide-binding</keyword>